<sequence length="103" mass="11778">MRGHGRTWNRVASFFAILEDNCKGGETWFPYIDNTHSRRDDVHHLWRAHEDGGLAFRPVAGNALFWVNLHANGTGDDRSIHAGLTVTEGLKTAMNIWPRKFYD</sequence>
<evidence type="ECO:0000313" key="1">
    <source>
        <dbReference type="EMBL" id="KAJ8113072.1"/>
    </source>
</evidence>
<name>A0ACC2ID54_9PEZI</name>
<dbReference type="Proteomes" id="UP001153334">
    <property type="component" value="Unassembled WGS sequence"/>
</dbReference>
<gene>
    <name evidence="1" type="ORF">ONZ43_g5233</name>
</gene>
<keyword evidence="2" id="KW-1185">Reference proteome</keyword>
<accession>A0ACC2ID54</accession>
<reference evidence="1" key="1">
    <citation type="submission" date="2022-11" db="EMBL/GenBank/DDBJ databases">
        <title>Genome Sequence of Nemania bipapillata.</title>
        <authorList>
            <person name="Buettner E."/>
        </authorList>
    </citation>
    <scope>NUCLEOTIDE SEQUENCE</scope>
    <source>
        <strain evidence="1">CP14</strain>
    </source>
</reference>
<proteinExistence type="predicted"/>
<evidence type="ECO:0000313" key="2">
    <source>
        <dbReference type="Proteomes" id="UP001153334"/>
    </source>
</evidence>
<protein>
    <submittedName>
        <fullName evidence="1">Uncharacterized protein</fullName>
    </submittedName>
</protein>
<dbReference type="EMBL" id="JAPESX010001572">
    <property type="protein sequence ID" value="KAJ8113072.1"/>
    <property type="molecule type" value="Genomic_DNA"/>
</dbReference>
<organism evidence="1 2">
    <name type="scientific">Nemania bipapillata</name>
    <dbReference type="NCBI Taxonomy" id="110536"/>
    <lineage>
        <taxon>Eukaryota</taxon>
        <taxon>Fungi</taxon>
        <taxon>Dikarya</taxon>
        <taxon>Ascomycota</taxon>
        <taxon>Pezizomycotina</taxon>
        <taxon>Sordariomycetes</taxon>
        <taxon>Xylariomycetidae</taxon>
        <taxon>Xylariales</taxon>
        <taxon>Xylariaceae</taxon>
        <taxon>Nemania</taxon>
    </lineage>
</organism>
<comment type="caution">
    <text evidence="1">The sequence shown here is derived from an EMBL/GenBank/DDBJ whole genome shotgun (WGS) entry which is preliminary data.</text>
</comment>